<accession>W9PAP5</accession>
<dbReference type="AlphaFoldDB" id="W9PAP5"/>
<dbReference type="Proteomes" id="UP000030751">
    <property type="component" value="Unassembled WGS sequence"/>
</dbReference>
<name>W9PAP5_FUSOX</name>
<feature type="region of interest" description="Disordered" evidence="1">
    <location>
        <begin position="46"/>
        <end position="73"/>
    </location>
</feature>
<evidence type="ECO:0000256" key="1">
    <source>
        <dbReference type="SAM" id="MobiDB-lite"/>
    </source>
</evidence>
<feature type="compositionally biased region" description="Basic residues" evidence="1">
    <location>
        <begin position="55"/>
        <end position="66"/>
    </location>
</feature>
<protein>
    <submittedName>
        <fullName evidence="2">Uncharacterized protein</fullName>
    </submittedName>
</protein>
<sequence>MAKIRNLRWTTKKKTHGSGSGACWKQAVNEVMPNTRIDAQSNTFLSATSPSSAVKARRRRTSHKHAPFFDPHNSPRSTLPVVALFLSMIRHPRKCMYHGKGILSGNA</sequence>
<gene>
    <name evidence="2" type="ORF">FOVG_10886</name>
</gene>
<evidence type="ECO:0000313" key="2">
    <source>
        <dbReference type="EMBL" id="EXA39277.1"/>
    </source>
</evidence>
<proteinExistence type="predicted"/>
<reference evidence="2" key="2">
    <citation type="submission" date="2012-05" db="EMBL/GenBank/DDBJ databases">
        <title>Annotation of the Genome Sequence of Fusarium oxysporum HDV247.</title>
        <authorList>
            <consortium name="The Broad Institute Genomics Platform"/>
            <person name="Ma L.-J."/>
            <person name="Corby-Kistler H."/>
            <person name="Broz K."/>
            <person name="Gale L.R."/>
            <person name="Jonkers W."/>
            <person name="O'Donnell K."/>
            <person name="Ploetz R."/>
            <person name="Steinberg C."/>
            <person name="Schwartz D.C."/>
            <person name="VanEtten H."/>
            <person name="Zhou S."/>
            <person name="Young S.K."/>
            <person name="Zeng Q."/>
            <person name="Gargeya S."/>
            <person name="Fitzgerald M."/>
            <person name="Abouelleil A."/>
            <person name="Alvarado L."/>
            <person name="Chapman S.B."/>
            <person name="Gainer-Dewar J."/>
            <person name="Goldberg J."/>
            <person name="Griggs A."/>
            <person name="Gujja S."/>
            <person name="Hansen M."/>
            <person name="Howarth C."/>
            <person name="Imamovic A."/>
            <person name="Ireland A."/>
            <person name="Larimer J."/>
            <person name="McCowan C."/>
            <person name="Murphy C."/>
            <person name="Pearson M."/>
            <person name="Poon T.W."/>
            <person name="Priest M."/>
            <person name="Roberts A."/>
            <person name="Saif S."/>
            <person name="Shea T."/>
            <person name="Sykes S."/>
            <person name="Wortman J."/>
            <person name="Nusbaum C."/>
            <person name="Birren B."/>
        </authorList>
    </citation>
    <scope>NUCLEOTIDE SEQUENCE</scope>
    <source>
        <strain evidence="2">HDV247</strain>
    </source>
</reference>
<organism evidence="2">
    <name type="scientific">Fusarium oxysporum f. sp. pisi HDV247</name>
    <dbReference type="NCBI Taxonomy" id="1080344"/>
    <lineage>
        <taxon>Eukaryota</taxon>
        <taxon>Fungi</taxon>
        <taxon>Dikarya</taxon>
        <taxon>Ascomycota</taxon>
        <taxon>Pezizomycotina</taxon>
        <taxon>Sordariomycetes</taxon>
        <taxon>Hypocreomycetidae</taxon>
        <taxon>Hypocreales</taxon>
        <taxon>Nectriaceae</taxon>
        <taxon>Fusarium</taxon>
        <taxon>Fusarium oxysporum species complex</taxon>
    </lineage>
</organism>
<dbReference type="HOGENOM" id="CLU_2210141_0_0_1"/>
<reference evidence="2" key="1">
    <citation type="submission" date="2011-10" db="EMBL/GenBank/DDBJ databases">
        <title>The Genome Sequence of Fusarium oxysporum HDV247.</title>
        <authorList>
            <consortium name="The Broad Institute Genome Sequencing Platform"/>
            <person name="Ma L.-J."/>
            <person name="Gale L.R."/>
            <person name="Schwartz D.C."/>
            <person name="Zhou S."/>
            <person name="Corby-Kistler H."/>
            <person name="Young S.K."/>
            <person name="Zeng Q."/>
            <person name="Gargeya S."/>
            <person name="Fitzgerald M."/>
            <person name="Haas B."/>
            <person name="Abouelleil A."/>
            <person name="Alvarado L."/>
            <person name="Arachchi H.M."/>
            <person name="Berlin A."/>
            <person name="Brown A."/>
            <person name="Chapman S.B."/>
            <person name="Chen Z."/>
            <person name="Dunbar C."/>
            <person name="Freedman E."/>
            <person name="Gearin G."/>
            <person name="Goldberg J."/>
            <person name="Griggs A."/>
            <person name="Gujja S."/>
            <person name="Heiman D."/>
            <person name="Howarth C."/>
            <person name="Larson L."/>
            <person name="Lui A."/>
            <person name="MacDonald P.J.P."/>
            <person name="Montmayeur A."/>
            <person name="Murphy C."/>
            <person name="Neiman D."/>
            <person name="Pearson M."/>
            <person name="Priest M."/>
            <person name="Roberts A."/>
            <person name="Saif S."/>
            <person name="Shea T."/>
            <person name="Shenoy N."/>
            <person name="Sisk P."/>
            <person name="Stolte C."/>
            <person name="Sykes S."/>
            <person name="Wortman J."/>
            <person name="Nusbaum C."/>
            <person name="Birren B."/>
        </authorList>
    </citation>
    <scope>NUCLEOTIDE SEQUENCE [LARGE SCALE GENOMIC DNA]</scope>
    <source>
        <strain evidence="2">HDV247</strain>
    </source>
</reference>
<feature type="region of interest" description="Disordered" evidence="1">
    <location>
        <begin position="1"/>
        <end position="21"/>
    </location>
</feature>
<dbReference type="EMBL" id="JH650974">
    <property type="protein sequence ID" value="EXA39277.1"/>
    <property type="molecule type" value="Genomic_DNA"/>
</dbReference>